<evidence type="ECO:0000313" key="1">
    <source>
        <dbReference type="EMBL" id="MDI1430831.1"/>
    </source>
</evidence>
<evidence type="ECO:0008006" key="3">
    <source>
        <dbReference type="Google" id="ProtNLM"/>
    </source>
</evidence>
<dbReference type="RefSeq" id="WP_284720515.1">
    <property type="nucleotide sequence ID" value="NZ_JARZHI010000011.1"/>
</dbReference>
<proteinExistence type="predicted"/>
<evidence type="ECO:0000313" key="2">
    <source>
        <dbReference type="Proteomes" id="UP001160301"/>
    </source>
</evidence>
<protein>
    <recommendedName>
        <fullName evidence="3">STAS domain-containing protein</fullName>
    </recommendedName>
</protein>
<gene>
    <name evidence="1" type="ORF">QHF89_15160</name>
</gene>
<accession>A0ABT6NRB1</accession>
<dbReference type="Proteomes" id="UP001160301">
    <property type="component" value="Unassembled WGS sequence"/>
</dbReference>
<dbReference type="EMBL" id="JARZHI010000011">
    <property type="protein sequence ID" value="MDI1430831.1"/>
    <property type="molecule type" value="Genomic_DNA"/>
</dbReference>
<reference evidence="1 2" key="1">
    <citation type="submission" date="2023-04" db="EMBL/GenBank/DDBJ databases">
        <title>The genome sequence of Polyangium sorediatum DSM14670.</title>
        <authorList>
            <person name="Zhang X."/>
        </authorList>
    </citation>
    <scope>NUCLEOTIDE SEQUENCE [LARGE SCALE GENOMIC DNA]</scope>
    <source>
        <strain evidence="1 2">DSM 14670</strain>
    </source>
</reference>
<keyword evidence="2" id="KW-1185">Reference proteome</keyword>
<name>A0ABT6NRB1_9BACT</name>
<comment type="caution">
    <text evidence="1">The sequence shown here is derived from an EMBL/GenBank/DDBJ whole genome shotgun (WGS) entry which is preliminary data.</text>
</comment>
<organism evidence="1 2">
    <name type="scientific">Polyangium sorediatum</name>
    <dbReference type="NCBI Taxonomy" id="889274"/>
    <lineage>
        <taxon>Bacteria</taxon>
        <taxon>Pseudomonadati</taxon>
        <taxon>Myxococcota</taxon>
        <taxon>Polyangia</taxon>
        <taxon>Polyangiales</taxon>
        <taxon>Polyangiaceae</taxon>
        <taxon>Polyangium</taxon>
    </lineage>
</organism>
<sequence length="150" mass="17053">MAETVAHPVRWGPMKILARGAVMADELPVFEVVAARDDEDRLVLTFEGVLRVDNPYRHLWSFLEELGRILPERAFASVRMDFTRMRFANDNCFYVIMDIVDAVYLGVPGAPVTVRRGANEDWQQETLPVLLNLSEEANAARTTFEDIAVR</sequence>